<feature type="region of interest" description="Disordered" evidence="1">
    <location>
        <begin position="104"/>
        <end position="133"/>
    </location>
</feature>
<accession>A0A1D7VPR6</accession>
<name>A0A1D7VPR6_9ACTN</name>
<feature type="compositionally biased region" description="Basic and acidic residues" evidence="1">
    <location>
        <begin position="592"/>
        <end position="602"/>
    </location>
</feature>
<reference evidence="2 3" key="1">
    <citation type="submission" date="2016-09" db="EMBL/GenBank/DDBJ databases">
        <title>Complete genome sequencing of Streptomyces lydicus 103 and metabolic pathways analysis of antibiotic biosynthesis.</title>
        <authorList>
            <person name="Jia N."/>
            <person name="Ding M.-Z."/>
            <person name="Gao F."/>
            <person name="Yuan Y.-J."/>
        </authorList>
    </citation>
    <scope>NUCLEOTIDE SEQUENCE [LARGE SCALE GENOMIC DNA]</scope>
    <source>
        <strain evidence="2 3">103</strain>
    </source>
</reference>
<proteinExistence type="predicted"/>
<evidence type="ECO:0000313" key="3">
    <source>
        <dbReference type="Proteomes" id="UP000094094"/>
    </source>
</evidence>
<dbReference type="KEGG" id="slc:SL103_23110"/>
<evidence type="ECO:0000313" key="2">
    <source>
        <dbReference type="EMBL" id="AOP48752.1"/>
    </source>
</evidence>
<dbReference type="RefSeq" id="WP_069570872.1">
    <property type="nucleotide sequence ID" value="NZ_CP017157.1"/>
</dbReference>
<protein>
    <submittedName>
        <fullName evidence="2">Uncharacterized protein</fullName>
    </submittedName>
</protein>
<organism evidence="2 3">
    <name type="scientific">Streptomyces lydicus</name>
    <dbReference type="NCBI Taxonomy" id="47763"/>
    <lineage>
        <taxon>Bacteria</taxon>
        <taxon>Bacillati</taxon>
        <taxon>Actinomycetota</taxon>
        <taxon>Actinomycetes</taxon>
        <taxon>Kitasatosporales</taxon>
        <taxon>Streptomycetaceae</taxon>
        <taxon>Streptomyces</taxon>
    </lineage>
</organism>
<feature type="region of interest" description="Disordered" evidence="1">
    <location>
        <begin position="528"/>
        <end position="602"/>
    </location>
</feature>
<feature type="region of interest" description="Disordered" evidence="1">
    <location>
        <begin position="250"/>
        <end position="276"/>
    </location>
</feature>
<feature type="compositionally biased region" description="Low complexity" evidence="1">
    <location>
        <begin position="104"/>
        <end position="116"/>
    </location>
</feature>
<gene>
    <name evidence="2" type="ORF">SL103_23110</name>
</gene>
<feature type="region of interest" description="Disordered" evidence="1">
    <location>
        <begin position="210"/>
        <end position="234"/>
    </location>
</feature>
<dbReference type="OrthoDB" id="4187664at2"/>
<dbReference type="EMBL" id="CP017157">
    <property type="protein sequence ID" value="AOP48752.1"/>
    <property type="molecule type" value="Genomic_DNA"/>
</dbReference>
<feature type="compositionally biased region" description="Basic and acidic residues" evidence="1">
    <location>
        <begin position="222"/>
        <end position="234"/>
    </location>
</feature>
<feature type="compositionally biased region" description="Basic and acidic residues" evidence="1">
    <location>
        <begin position="121"/>
        <end position="132"/>
    </location>
</feature>
<dbReference type="Proteomes" id="UP000094094">
    <property type="component" value="Chromosome"/>
</dbReference>
<keyword evidence="3" id="KW-1185">Reference proteome</keyword>
<sequence>MGGGRRTRPWGPLRGASERDNQLADTLRRWLDAAGLKVDDLRACLRPEHFVSQTVPSRTTVSDRLAGVNLQWDFVEAVADACSGDARQCARLLAEARTLLARLPAAAPPGGADRPPAAAPEPERRESPERTAELVAAQRQALALSDKLLRAMERSAELEQARNSANHMVLILLAMVDTLRRDIATLTAERERVRAARKDQELLRVRERLQRSETQRSTAESELTRARAEREKADRLAERAAEQVRALRAELDGLRGRPGEPAPPAARPAGPADAGDDIDRALFKAARTLDGEADHLQRLAAGLPGGDAPDIPATWDDGPDIVPDNSAGSGPAPAGPVDSGADAGDALSGRATGQVAPGRPGAGQEVTAPAPERVRAGDREDLHSAFRSIGRNGSADEVLALVRALAPEDAHPLLAAVGGARPAKPFREVLDTLRAAGRDAEVRQILTAVGRHRAAREFPLVFSALKGGRHDAARPFAQERDIQWVLESLVRERPGEVQAVFDRLVLTRRDHEADWLWRLARPVVALTPRGGTAPAPPAPAPDTTAADWFAPRRPIGDPSRSREPAPVETTLTTRIKINIPGTRPVPPVVVRKPADRRDAGTG</sequence>
<evidence type="ECO:0000256" key="1">
    <source>
        <dbReference type="SAM" id="MobiDB-lite"/>
    </source>
</evidence>
<dbReference type="AlphaFoldDB" id="A0A1D7VPR6"/>
<feature type="region of interest" description="Disordered" evidence="1">
    <location>
        <begin position="300"/>
        <end position="376"/>
    </location>
</feature>